<dbReference type="SUPFAM" id="SSF142695">
    <property type="entry name" value="RibA-like"/>
    <property type="match status" value="1"/>
</dbReference>
<comment type="similarity">
    <text evidence="2">In the N-terminal section; belongs to the DHBP synthase family.</text>
</comment>
<keyword evidence="4" id="KW-0479">Metal-binding</keyword>
<gene>
    <name evidence="6" type="ORF">CHS0354_018528</name>
</gene>
<feature type="domain" description="GTP cyclohydrolase II" evidence="5">
    <location>
        <begin position="29"/>
        <end position="177"/>
    </location>
</feature>
<dbReference type="Pfam" id="PF00925">
    <property type="entry name" value="GTP_cyclohydro2"/>
    <property type="match status" value="1"/>
</dbReference>
<dbReference type="EMBL" id="JAEAOA010001141">
    <property type="protein sequence ID" value="KAK3606932.1"/>
    <property type="molecule type" value="Genomic_DNA"/>
</dbReference>
<accession>A0AAE0WAZ4</accession>
<keyword evidence="7" id="KW-1185">Reference proteome</keyword>
<name>A0AAE0WAZ4_9BIVA</name>
<evidence type="ECO:0000256" key="1">
    <source>
        <dbReference type="ARBA" id="ARBA00005104"/>
    </source>
</evidence>
<reference evidence="6" key="2">
    <citation type="journal article" date="2021" name="Genome Biol. Evol.">
        <title>Developing a high-quality reference genome for a parasitic bivalve with doubly uniparental inheritance (Bivalvia: Unionida).</title>
        <authorList>
            <person name="Smith C.H."/>
        </authorList>
    </citation>
    <scope>NUCLEOTIDE SEQUENCE</scope>
    <source>
        <strain evidence="6">CHS0354</strain>
        <tissue evidence="6">Mantle</tissue>
    </source>
</reference>
<dbReference type="Gene3D" id="3.40.50.10990">
    <property type="entry name" value="GTP cyclohydrolase II"/>
    <property type="match status" value="1"/>
</dbReference>
<keyword evidence="3" id="KW-0686">Riboflavin biosynthesis</keyword>
<evidence type="ECO:0000259" key="5">
    <source>
        <dbReference type="Pfam" id="PF00925"/>
    </source>
</evidence>
<evidence type="ECO:0000313" key="6">
    <source>
        <dbReference type="EMBL" id="KAK3606932.1"/>
    </source>
</evidence>
<organism evidence="6 7">
    <name type="scientific">Potamilus streckersoni</name>
    <dbReference type="NCBI Taxonomy" id="2493646"/>
    <lineage>
        <taxon>Eukaryota</taxon>
        <taxon>Metazoa</taxon>
        <taxon>Spiralia</taxon>
        <taxon>Lophotrochozoa</taxon>
        <taxon>Mollusca</taxon>
        <taxon>Bivalvia</taxon>
        <taxon>Autobranchia</taxon>
        <taxon>Heteroconchia</taxon>
        <taxon>Palaeoheterodonta</taxon>
        <taxon>Unionida</taxon>
        <taxon>Unionoidea</taxon>
        <taxon>Unionidae</taxon>
        <taxon>Ambleminae</taxon>
        <taxon>Lampsilini</taxon>
        <taxon>Potamilus</taxon>
    </lineage>
</organism>
<dbReference type="InterPro" id="IPR017945">
    <property type="entry name" value="DHBP_synth_RibB-like_a/b_dom"/>
</dbReference>
<comment type="pathway">
    <text evidence="1">Cofactor biosynthesis; riboflavin biosynthesis.</text>
</comment>
<comment type="caution">
    <text evidence="6">The sequence shown here is derived from an EMBL/GenBank/DDBJ whole genome shotgun (WGS) entry which is preliminary data.</text>
</comment>
<dbReference type="InterPro" id="IPR032677">
    <property type="entry name" value="GTP_cyclohydro_II"/>
</dbReference>
<dbReference type="PANTHER" id="PTHR21327">
    <property type="entry name" value="GTP CYCLOHYDROLASE II-RELATED"/>
    <property type="match status" value="1"/>
</dbReference>
<evidence type="ECO:0000256" key="4">
    <source>
        <dbReference type="ARBA" id="ARBA00022723"/>
    </source>
</evidence>
<dbReference type="SUPFAM" id="SSF55821">
    <property type="entry name" value="YrdC/RibB"/>
    <property type="match status" value="1"/>
</dbReference>
<dbReference type="GO" id="GO:0009231">
    <property type="term" value="P:riboflavin biosynthetic process"/>
    <property type="evidence" value="ECO:0007669"/>
    <property type="project" value="UniProtKB-KW"/>
</dbReference>
<dbReference type="GO" id="GO:0046872">
    <property type="term" value="F:metal ion binding"/>
    <property type="evidence" value="ECO:0007669"/>
    <property type="project" value="UniProtKB-KW"/>
</dbReference>
<proteinExistence type="inferred from homology"/>
<dbReference type="GO" id="GO:0005829">
    <property type="term" value="C:cytosol"/>
    <property type="evidence" value="ECO:0007669"/>
    <property type="project" value="TreeGrafter"/>
</dbReference>
<sequence>MNDDGTMARYAELKAFSRKHNLKMVTIKDLIEYRLNKEKQELYLAFVSGDPAQDDPASVRVHSAYPPSDLLTEIMQGESLVTKGLKYIQAHPPGIFLYVMKEVTSAQTAAKIESLLAPQSVKAEQSAPPEERMLREYGFGAQVIRDLGFRKLQVLTSHPRQIIGLDAYGLEVCKTIPM</sequence>
<reference evidence="6" key="3">
    <citation type="submission" date="2023-05" db="EMBL/GenBank/DDBJ databases">
        <authorList>
            <person name="Smith C.H."/>
        </authorList>
    </citation>
    <scope>NUCLEOTIDE SEQUENCE</scope>
    <source>
        <strain evidence="6">CHS0354</strain>
        <tissue evidence="6">Mantle</tissue>
    </source>
</reference>
<evidence type="ECO:0000256" key="2">
    <source>
        <dbReference type="ARBA" id="ARBA00005520"/>
    </source>
</evidence>
<evidence type="ECO:0000313" key="7">
    <source>
        <dbReference type="Proteomes" id="UP001195483"/>
    </source>
</evidence>
<evidence type="ECO:0000256" key="3">
    <source>
        <dbReference type="ARBA" id="ARBA00022619"/>
    </source>
</evidence>
<protein>
    <recommendedName>
        <fullName evidence="5">GTP cyclohydrolase II domain-containing protein</fullName>
    </recommendedName>
</protein>
<dbReference type="GO" id="GO:0008686">
    <property type="term" value="F:3,4-dihydroxy-2-butanone-4-phosphate synthase activity"/>
    <property type="evidence" value="ECO:0007669"/>
    <property type="project" value="InterPro"/>
</dbReference>
<dbReference type="AlphaFoldDB" id="A0AAE0WAZ4"/>
<dbReference type="PANTHER" id="PTHR21327:SF38">
    <property type="entry name" value="3,4-DIHYDROXY-2-BUTANONE 4-PHOSPHATE SYNTHASE"/>
    <property type="match status" value="1"/>
</dbReference>
<dbReference type="InterPro" id="IPR036144">
    <property type="entry name" value="RibA-like_sf"/>
</dbReference>
<reference evidence="6" key="1">
    <citation type="journal article" date="2021" name="Genome Biol. Evol.">
        <title>A High-Quality Reference Genome for a Parasitic Bivalve with Doubly Uniparental Inheritance (Bivalvia: Unionida).</title>
        <authorList>
            <person name="Smith C.H."/>
        </authorList>
    </citation>
    <scope>NUCLEOTIDE SEQUENCE</scope>
    <source>
        <strain evidence="6">CHS0354</strain>
    </source>
</reference>
<dbReference type="Proteomes" id="UP001195483">
    <property type="component" value="Unassembled WGS sequence"/>
</dbReference>